<organism evidence="2">
    <name type="scientific">Klebsiella sp. 1702</name>
    <dbReference type="NCBI Taxonomy" id="1497817"/>
    <lineage>
        <taxon>Bacteria</taxon>
        <taxon>Pseudomonadati</taxon>
        <taxon>Pseudomonadota</taxon>
        <taxon>Gammaproteobacteria</taxon>
        <taxon>Enterobacterales</taxon>
        <taxon>Enterobacteriaceae</taxon>
        <taxon>Klebsiella/Raoultella group</taxon>
        <taxon>Klebsiella</taxon>
    </lineage>
</organism>
<feature type="domain" description="Polysaccharide pyruvyl transferase" evidence="1">
    <location>
        <begin position="45"/>
        <end position="287"/>
    </location>
</feature>
<reference evidence="2" key="2">
    <citation type="journal article" date="2015" name="Sci. Rep.">
        <title>Genetic analysis of capsular polysaccharide synthesis gene clusters in 79 capsular types of Klebsiella spp.</title>
        <authorList>
            <person name="Pan Y.J."/>
            <person name="Lin T.L."/>
            <person name="Chen C.T."/>
            <person name="Chen Y.Y."/>
            <person name="Hsieh P.F."/>
            <person name="Hsu C.R."/>
            <person name="Wu M.C."/>
            <person name="Wang J.T."/>
        </authorList>
    </citation>
    <scope>NUCLEOTIDE SEQUENCE</scope>
    <source>
        <strain evidence="2">1702</strain>
    </source>
</reference>
<dbReference type="GO" id="GO:0016740">
    <property type="term" value="F:transferase activity"/>
    <property type="evidence" value="ECO:0007669"/>
    <property type="project" value="UniProtKB-KW"/>
</dbReference>
<dbReference type="AlphaFoldDB" id="A0A0P0YRG7"/>
<keyword evidence="2" id="KW-0808">Transferase</keyword>
<protein>
    <submittedName>
        <fullName evidence="2">Pyruvyl transferase</fullName>
    </submittedName>
</protein>
<dbReference type="EMBL" id="AB924579">
    <property type="protein sequence ID" value="BAT23791.1"/>
    <property type="molecule type" value="Genomic_DNA"/>
</dbReference>
<name>A0A0P0YRG7_9ENTR</name>
<gene>
    <name evidence="2" type="primary">wckH</name>
</gene>
<evidence type="ECO:0000259" key="1">
    <source>
        <dbReference type="Pfam" id="PF04230"/>
    </source>
</evidence>
<proteinExistence type="predicted"/>
<sequence length="347" mass="40264">MKRKESLANKVKWKLVKLSHRLYKLPRIDYSKKIAYVLNVSNHPNAGDQEITLAQKKFIAKYLPGFLYVEIEKEKTEFIIDELASKLKKEDIVFIQGGGTMSDLYPEHELPRLLLLKGLANAPCKIIQFPVSAYFEDLEEFSRNKQCYEENSNLSIFARESKSFDFLKSNLKVPVFHVPDIVLSQDESRNNRRGEDIIIMFRSDQECLLSKELANDIINYFSNQGKLTVTDNYVEDYVPTFEKNREELLNKKFDEFRNAKLVITDRLHGMIFAYITKTPAIVFDNSYGKVSFSYKNWLEGCTYVSYLEAEKITLADVISASEAVLNSERDFCFKVDDVFEPLINIIK</sequence>
<reference evidence="2" key="1">
    <citation type="submission" date="2014-04" db="EMBL/GenBank/DDBJ databases">
        <authorList>
            <person name="Harrison E."/>
        </authorList>
    </citation>
    <scope>NUCLEOTIDE SEQUENCE</scope>
    <source>
        <strain evidence="2">1702</strain>
    </source>
</reference>
<evidence type="ECO:0000313" key="2">
    <source>
        <dbReference type="EMBL" id="BAT23791.1"/>
    </source>
</evidence>
<accession>A0A0P0YRG7</accession>
<dbReference type="InterPro" id="IPR007345">
    <property type="entry name" value="Polysacch_pyruvyl_Trfase"/>
</dbReference>
<dbReference type="Pfam" id="PF04230">
    <property type="entry name" value="PS_pyruv_trans"/>
    <property type="match status" value="1"/>
</dbReference>